<dbReference type="AlphaFoldDB" id="E4TCN7"/>
<sequence>MKKTIIISGLVMLSVAFQSCSTTQVSYDYEIVCQGVGSQGSNLVKVYSYASTMDEATRQVKRDAVHGILFKGILGGNRCSSQPPIVSPAELESHKEFFDNFFKGDYERFVNLSSDGNIPAKDRLRVGSKYKIGVTVSVNKNELRKYLENKGVIKKLGHLFE</sequence>
<accession>E4TCN7</accession>
<reference evidence="1 2" key="1">
    <citation type="journal article" date="2012" name="J. Bacteriol.">
        <title>Complete genome sequence of Riemerella anatipestifer reference strain.</title>
        <authorList>
            <person name="Wang X."/>
            <person name="Zhu D."/>
            <person name="Wang M."/>
            <person name="Cheng A."/>
            <person name="Jia R."/>
            <person name="Zhou Y."/>
            <person name="Chen Z."/>
            <person name="Luo Q."/>
            <person name="Liu F."/>
            <person name="Wang Y."/>
            <person name="Chen X.Y."/>
        </authorList>
    </citation>
    <scope>NUCLEOTIDE SEQUENCE [LARGE SCALE GENOMIC DNA]</scope>
    <source>
        <strain evidence="2">DSM 15868</strain>
    </source>
</reference>
<dbReference type="PROSITE" id="PS51257">
    <property type="entry name" value="PROKAR_LIPOPROTEIN"/>
    <property type="match status" value="1"/>
</dbReference>
<dbReference type="KEGG" id="rai:RA0C_1667"/>
<dbReference type="RefSeq" id="WP_004916441.1">
    <property type="nucleotide sequence ID" value="NC_014738.1"/>
</dbReference>
<dbReference type="KEGG" id="ran:Riean_1389"/>
<evidence type="ECO:0008006" key="3">
    <source>
        <dbReference type="Google" id="ProtNLM"/>
    </source>
</evidence>
<dbReference type="Proteomes" id="UP000010093">
    <property type="component" value="Chromosome"/>
</dbReference>
<proteinExistence type="predicted"/>
<organism evidence="1 2">
    <name type="scientific">Riemerella anatipestifer (strain ATCC 11845 / DSM 15868 / JCM 9532 / NCTC 11014)</name>
    <dbReference type="NCBI Taxonomy" id="693978"/>
    <lineage>
        <taxon>Bacteria</taxon>
        <taxon>Pseudomonadati</taxon>
        <taxon>Bacteroidota</taxon>
        <taxon>Flavobacteriia</taxon>
        <taxon>Flavobacteriales</taxon>
        <taxon>Weeksellaceae</taxon>
        <taxon>Riemerella</taxon>
    </lineage>
</organism>
<evidence type="ECO:0000313" key="2">
    <source>
        <dbReference type="Proteomes" id="UP000010093"/>
    </source>
</evidence>
<gene>
    <name evidence="1" type="ORF">RA0C_1667</name>
</gene>
<dbReference type="HOGENOM" id="CLU_132080_0_0_10"/>
<dbReference type="GeneID" id="93718495"/>
<dbReference type="EMBL" id="CP003388">
    <property type="protein sequence ID" value="AFD56554.1"/>
    <property type="molecule type" value="Genomic_DNA"/>
</dbReference>
<evidence type="ECO:0000313" key="1">
    <source>
        <dbReference type="EMBL" id="AFD56554.1"/>
    </source>
</evidence>
<protein>
    <recommendedName>
        <fullName evidence="3">Lipoprotein</fullName>
    </recommendedName>
</protein>
<name>E4TCN7_RIEAD</name>
<dbReference type="PATRIC" id="fig|693978.17.peg.1654"/>